<keyword evidence="2" id="KW-0812">Transmembrane</keyword>
<dbReference type="EMBL" id="LBZA01000012">
    <property type="protein sequence ID" value="KKR64127.1"/>
    <property type="molecule type" value="Genomic_DNA"/>
</dbReference>
<feature type="compositionally biased region" description="Low complexity" evidence="1">
    <location>
        <begin position="1"/>
        <end position="16"/>
    </location>
</feature>
<comment type="caution">
    <text evidence="3">The sequence shown here is derived from an EMBL/GenBank/DDBJ whole genome shotgun (WGS) entry which is preliminary data.</text>
</comment>
<organism evidence="3 4">
    <name type="scientific">Candidatus Woesebacteria bacterium GW2011_GWA1_40_43</name>
    <dbReference type="NCBI Taxonomy" id="1618553"/>
    <lineage>
        <taxon>Bacteria</taxon>
        <taxon>Candidatus Woeseibacteriota</taxon>
    </lineage>
</organism>
<keyword evidence="2" id="KW-0472">Membrane</keyword>
<reference evidence="3 4" key="1">
    <citation type="journal article" date="2015" name="Nature">
        <title>rRNA introns, odd ribosomes, and small enigmatic genomes across a large radiation of phyla.</title>
        <authorList>
            <person name="Brown C.T."/>
            <person name="Hug L.A."/>
            <person name="Thomas B.C."/>
            <person name="Sharon I."/>
            <person name="Castelle C.J."/>
            <person name="Singh A."/>
            <person name="Wilkins M.J."/>
            <person name="Williams K.H."/>
            <person name="Banfield J.F."/>
        </authorList>
    </citation>
    <scope>NUCLEOTIDE SEQUENCE [LARGE SCALE GENOMIC DNA]</scope>
</reference>
<feature type="region of interest" description="Disordered" evidence="1">
    <location>
        <begin position="1"/>
        <end position="69"/>
    </location>
</feature>
<feature type="transmembrane region" description="Helical" evidence="2">
    <location>
        <begin position="84"/>
        <end position="104"/>
    </location>
</feature>
<dbReference type="AlphaFoldDB" id="A0A0G0VN02"/>
<accession>A0A0G0VN02</accession>
<dbReference type="Proteomes" id="UP000034293">
    <property type="component" value="Unassembled WGS sequence"/>
</dbReference>
<evidence type="ECO:0000313" key="4">
    <source>
        <dbReference type="Proteomes" id="UP000034293"/>
    </source>
</evidence>
<evidence type="ECO:0000256" key="2">
    <source>
        <dbReference type="SAM" id="Phobius"/>
    </source>
</evidence>
<feature type="compositionally biased region" description="Pro residues" evidence="1">
    <location>
        <begin position="253"/>
        <end position="273"/>
    </location>
</feature>
<gene>
    <name evidence="3" type="ORF">UU02_C0012G0006</name>
</gene>
<keyword evidence="2" id="KW-1133">Transmembrane helix</keyword>
<feature type="region of interest" description="Disordered" evidence="1">
    <location>
        <begin position="249"/>
        <end position="273"/>
    </location>
</feature>
<sequence length="373" mass="39462">MPNQNQPDPNQNTQQNVGGGVPFSPQADLPPLPPEFQNIQNEGVDKNQASPAEAPTNEGSAAPPAPDISNIVPSPKKKFGTGKIIATILSIFLLVGGVGAGIILTQQKQLFQQKAETTQTCESKGQVYCGGCINSCVPYEDFNIEGQTVGCNYLIQKRCGSVVVPGENQTYCDSNGCTGSSANNCVVNRYRCDRNKDLSSGCQDIVTGGPTYDTLNFQESCGAEQIDVACGGTTVDFVSKIYANACTTTTPTPSTPTPTTPTPTTPTPRTPTPPIVAAPYCGAVLAYDSSWKSLSSTQLSALKEGDSINFCVSGNTTSGTFDMARFTINGTQMPDTTTKRPNSVDFCQSYTIPSGKTTFTISAKIHHSTLGWF</sequence>
<evidence type="ECO:0000256" key="1">
    <source>
        <dbReference type="SAM" id="MobiDB-lite"/>
    </source>
</evidence>
<name>A0A0G0VN02_9BACT</name>
<proteinExistence type="predicted"/>
<evidence type="ECO:0000313" key="3">
    <source>
        <dbReference type="EMBL" id="KKR64127.1"/>
    </source>
</evidence>
<protein>
    <submittedName>
        <fullName evidence="3">Uncharacterized protein</fullName>
    </submittedName>
</protein>